<evidence type="ECO:0000313" key="2">
    <source>
        <dbReference type="Proteomes" id="UP000805193"/>
    </source>
</evidence>
<organism evidence="1 2">
    <name type="scientific">Ixodes persulcatus</name>
    <name type="common">Taiga tick</name>
    <dbReference type="NCBI Taxonomy" id="34615"/>
    <lineage>
        <taxon>Eukaryota</taxon>
        <taxon>Metazoa</taxon>
        <taxon>Ecdysozoa</taxon>
        <taxon>Arthropoda</taxon>
        <taxon>Chelicerata</taxon>
        <taxon>Arachnida</taxon>
        <taxon>Acari</taxon>
        <taxon>Parasitiformes</taxon>
        <taxon>Ixodida</taxon>
        <taxon>Ixodoidea</taxon>
        <taxon>Ixodidae</taxon>
        <taxon>Ixodinae</taxon>
        <taxon>Ixodes</taxon>
    </lineage>
</organism>
<proteinExistence type="predicted"/>
<reference evidence="1 2" key="1">
    <citation type="journal article" date="2020" name="Cell">
        <title>Large-Scale Comparative Analyses of Tick Genomes Elucidate Their Genetic Diversity and Vector Capacities.</title>
        <authorList>
            <consortium name="Tick Genome and Microbiome Consortium (TIGMIC)"/>
            <person name="Jia N."/>
            <person name="Wang J."/>
            <person name="Shi W."/>
            <person name="Du L."/>
            <person name="Sun Y."/>
            <person name="Zhan W."/>
            <person name="Jiang J.F."/>
            <person name="Wang Q."/>
            <person name="Zhang B."/>
            <person name="Ji P."/>
            <person name="Bell-Sakyi L."/>
            <person name="Cui X.M."/>
            <person name="Yuan T.T."/>
            <person name="Jiang B.G."/>
            <person name="Yang W.F."/>
            <person name="Lam T.T."/>
            <person name="Chang Q.C."/>
            <person name="Ding S.J."/>
            <person name="Wang X.J."/>
            <person name="Zhu J.G."/>
            <person name="Ruan X.D."/>
            <person name="Zhao L."/>
            <person name="Wei J.T."/>
            <person name="Ye R.Z."/>
            <person name="Que T.C."/>
            <person name="Du C.H."/>
            <person name="Zhou Y.H."/>
            <person name="Cheng J.X."/>
            <person name="Dai P.F."/>
            <person name="Guo W.B."/>
            <person name="Han X.H."/>
            <person name="Huang E.J."/>
            <person name="Li L.F."/>
            <person name="Wei W."/>
            <person name="Gao Y.C."/>
            <person name="Liu J.Z."/>
            <person name="Shao H.Z."/>
            <person name="Wang X."/>
            <person name="Wang C.C."/>
            <person name="Yang T.C."/>
            <person name="Huo Q.B."/>
            <person name="Li W."/>
            <person name="Chen H.Y."/>
            <person name="Chen S.E."/>
            <person name="Zhou L.G."/>
            <person name="Ni X.B."/>
            <person name="Tian J.H."/>
            <person name="Sheng Y."/>
            <person name="Liu T."/>
            <person name="Pan Y.S."/>
            <person name="Xia L.Y."/>
            <person name="Li J."/>
            <person name="Zhao F."/>
            <person name="Cao W.C."/>
        </authorList>
    </citation>
    <scope>NUCLEOTIDE SEQUENCE [LARGE SCALE GENOMIC DNA]</scope>
    <source>
        <strain evidence="1">Iper-2018</strain>
    </source>
</reference>
<evidence type="ECO:0000313" key="1">
    <source>
        <dbReference type="EMBL" id="KAG0430534.1"/>
    </source>
</evidence>
<accession>A0AC60QBI2</accession>
<keyword evidence="2" id="KW-1185">Reference proteome</keyword>
<gene>
    <name evidence="1" type="ORF">HPB47_022610</name>
</gene>
<protein>
    <submittedName>
        <fullName evidence="1">Uncharacterized protein</fullName>
    </submittedName>
</protein>
<sequence length="399" mass="45633">MGATLVDIIQSGVENLDSDVGLCAPDAEPYTLFAGLFNPVIEDYHGGFMATNKHSLTDFGDLSTLVNVDPRRPGYTFNPCLTEAQHREMEEKVSSTLRMLKGELKATYYPLTGMGKKTRQQLIDDHFLFKEGDRFLQAAIAAIKTKRYLISSGKQLGLEGEALTGWLDHERELSRQRAEGEREARAEDRNAAREVARAREEAECCLMELKIRLEETQLKLQEAQNVAPAPLVHRKVDQPFDRWVDLSETPKEFNELRNLLLTEQFIRGVPPKLSLFFRERKGKELSDIADLADRYLGETPFITGEITAKCMENPLYDVILGNIPAVRAPENPDLAWDLRKAEAAEEPSTEKKEEFPSPQPWRQRAKCCSWRHPLVQYPREFDWVRVRTDLHCGHYQLEC</sequence>
<dbReference type="EMBL" id="JABSTQ010009315">
    <property type="protein sequence ID" value="KAG0430534.1"/>
    <property type="molecule type" value="Genomic_DNA"/>
</dbReference>
<comment type="caution">
    <text evidence="1">The sequence shown here is derived from an EMBL/GenBank/DDBJ whole genome shotgun (WGS) entry which is preliminary data.</text>
</comment>
<dbReference type="Proteomes" id="UP000805193">
    <property type="component" value="Unassembled WGS sequence"/>
</dbReference>
<name>A0AC60QBI2_IXOPE</name>